<evidence type="ECO:0008006" key="3">
    <source>
        <dbReference type="Google" id="ProtNLM"/>
    </source>
</evidence>
<dbReference type="RefSeq" id="WP_057786596.1">
    <property type="nucleotide sequence ID" value="NZ_JQCD01000018.1"/>
</dbReference>
<dbReference type="Pfam" id="PF04630">
    <property type="entry name" value="Phage_TTP_1"/>
    <property type="match status" value="1"/>
</dbReference>
<dbReference type="PATRIC" id="fig|1620.3.peg.1586"/>
<dbReference type="InterPro" id="IPR006724">
    <property type="entry name" value="Phage_TTP"/>
</dbReference>
<name>A0A0R2JJQ4_9LACO</name>
<dbReference type="NCBIfam" id="TIGR01603">
    <property type="entry name" value="maj_tail_phi13"/>
    <property type="match status" value="1"/>
</dbReference>
<gene>
    <name evidence="1" type="ORF">IV67_GL001552</name>
</gene>
<sequence>MSLGINRGWVAIIDDNTNKIVTGIDGINGRQDDKSGIFQADVRSVMGLVGFNLTNMAGSQTDIFGSNRVVAVSTGKASPQGVLTANAFPHAVLNKLLGRKEKGNGGFEAAGTNNTHVTILVESAESFDIEEPLYVGFYKAIGQDQAQNMQTNNATEQRQTDDITFKAIERGDDGFGAWYYPDYAAFTKERMFQDFFPGADVTEFANAGEDAAKGGNTKVVPQD</sequence>
<organism evidence="1 2">
    <name type="scientific">Weissella minor</name>
    <dbReference type="NCBI Taxonomy" id="1620"/>
    <lineage>
        <taxon>Bacteria</taxon>
        <taxon>Bacillati</taxon>
        <taxon>Bacillota</taxon>
        <taxon>Bacilli</taxon>
        <taxon>Lactobacillales</taxon>
        <taxon>Lactobacillaceae</taxon>
        <taxon>Weissella</taxon>
    </lineage>
</organism>
<evidence type="ECO:0000313" key="1">
    <source>
        <dbReference type="EMBL" id="KRN77497.1"/>
    </source>
</evidence>
<dbReference type="AlphaFoldDB" id="A0A0R2JJQ4"/>
<comment type="caution">
    <text evidence="1">The sequence shown here is derived from an EMBL/GenBank/DDBJ whole genome shotgun (WGS) entry which is preliminary data.</text>
</comment>
<dbReference type="EMBL" id="JQCD01000018">
    <property type="protein sequence ID" value="KRN77497.1"/>
    <property type="molecule type" value="Genomic_DNA"/>
</dbReference>
<dbReference type="InterPro" id="IPR006490">
    <property type="entry name" value="Maj_tail_phi13"/>
</dbReference>
<evidence type="ECO:0000313" key="2">
    <source>
        <dbReference type="Proteomes" id="UP000051673"/>
    </source>
</evidence>
<reference evidence="1 2" key="1">
    <citation type="journal article" date="2015" name="Genome Announc.">
        <title>Expanding the biotechnology potential of lactobacilli through comparative genomics of 213 strains and associated genera.</title>
        <authorList>
            <person name="Sun Z."/>
            <person name="Harris H.M."/>
            <person name="McCann A."/>
            <person name="Guo C."/>
            <person name="Argimon S."/>
            <person name="Zhang W."/>
            <person name="Yang X."/>
            <person name="Jeffery I.B."/>
            <person name="Cooney J.C."/>
            <person name="Kagawa T.F."/>
            <person name="Liu W."/>
            <person name="Song Y."/>
            <person name="Salvetti E."/>
            <person name="Wrobel A."/>
            <person name="Rasinkangas P."/>
            <person name="Parkhill J."/>
            <person name="Rea M.C."/>
            <person name="O'Sullivan O."/>
            <person name="Ritari J."/>
            <person name="Douillard F.P."/>
            <person name="Paul Ross R."/>
            <person name="Yang R."/>
            <person name="Briner A.E."/>
            <person name="Felis G.E."/>
            <person name="de Vos W.M."/>
            <person name="Barrangou R."/>
            <person name="Klaenhammer T.R."/>
            <person name="Caufield P.W."/>
            <person name="Cui Y."/>
            <person name="Zhang H."/>
            <person name="O'Toole P.W."/>
        </authorList>
    </citation>
    <scope>NUCLEOTIDE SEQUENCE [LARGE SCALE GENOMIC DNA]</scope>
    <source>
        <strain evidence="1 2">DSM 20014</strain>
    </source>
</reference>
<protein>
    <recommendedName>
        <fullName evidence="3">Major tail protein</fullName>
    </recommendedName>
</protein>
<accession>A0A0R2JJQ4</accession>
<keyword evidence="2" id="KW-1185">Reference proteome</keyword>
<proteinExistence type="predicted"/>
<dbReference type="Proteomes" id="UP000051673">
    <property type="component" value="Unassembled WGS sequence"/>
</dbReference>
<dbReference type="STRING" id="1620.IV67_GL001552"/>
<dbReference type="OrthoDB" id="2145778at2"/>